<organism evidence="1 2">
    <name type="scientific">Solanum tuberosum</name>
    <name type="common">Potato</name>
    <dbReference type="NCBI Taxonomy" id="4113"/>
    <lineage>
        <taxon>Eukaryota</taxon>
        <taxon>Viridiplantae</taxon>
        <taxon>Streptophyta</taxon>
        <taxon>Embryophyta</taxon>
        <taxon>Tracheophyta</taxon>
        <taxon>Spermatophyta</taxon>
        <taxon>Magnoliopsida</taxon>
        <taxon>eudicotyledons</taxon>
        <taxon>Gunneridae</taxon>
        <taxon>Pentapetalae</taxon>
        <taxon>asterids</taxon>
        <taxon>lamiids</taxon>
        <taxon>Solanales</taxon>
        <taxon>Solanaceae</taxon>
        <taxon>Solanoideae</taxon>
        <taxon>Solaneae</taxon>
        <taxon>Solanum</taxon>
    </lineage>
</organism>
<name>A0ABQ7U9E9_SOLTU</name>
<accession>A0ABQ7U9E9</accession>
<evidence type="ECO:0000313" key="2">
    <source>
        <dbReference type="Proteomes" id="UP000826656"/>
    </source>
</evidence>
<dbReference type="EMBL" id="JAIVGD010000023">
    <property type="protein sequence ID" value="KAH0743249.1"/>
    <property type="molecule type" value="Genomic_DNA"/>
</dbReference>
<proteinExistence type="predicted"/>
<evidence type="ECO:0000313" key="1">
    <source>
        <dbReference type="EMBL" id="KAH0743249.1"/>
    </source>
</evidence>
<comment type="caution">
    <text evidence="1">The sequence shown here is derived from an EMBL/GenBank/DDBJ whole genome shotgun (WGS) entry which is preliminary data.</text>
</comment>
<protein>
    <submittedName>
        <fullName evidence="1">Uncharacterized protein</fullName>
    </submittedName>
</protein>
<keyword evidence="2" id="KW-1185">Reference proteome</keyword>
<gene>
    <name evidence="1" type="ORF">KY290_031242</name>
</gene>
<reference evidence="1 2" key="1">
    <citation type="journal article" date="2021" name="bioRxiv">
        <title>Chromosome-scale and haplotype-resolved genome assembly of a tetraploid potato cultivar.</title>
        <authorList>
            <person name="Sun H."/>
            <person name="Jiao W.-B."/>
            <person name="Krause K."/>
            <person name="Campoy J.A."/>
            <person name="Goel M."/>
            <person name="Folz-Donahue K."/>
            <person name="Kukat C."/>
            <person name="Huettel B."/>
            <person name="Schneeberger K."/>
        </authorList>
    </citation>
    <scope>NUCLEOTIDE SEQUENCE [LARGE SCALE GENOMIC DNA]</scope>
    <source>
        <strain evidence="1">SolTubOtavaFocal</strain>
        <tissue evidence="1">Leaves</tissue>
    </source>
</reference>
<sequence length="116" mass="12824">MDDSAPSKRITRGTPLHAKVVNNRHSISIGLTQDFGVNVRSMEKSKKILEEKCIEELGSKKKNDSIALQEVINNAKASGIKIVEGGIKRKAKDNDSMEAVSASLDQDKYEEHRVFA</sequence>
<dbReference type="Proteomes" id="UP000826656">
    <property type="component" value="Unassembled WGS sequence"/>
</dbReference>